<keyword evidence="1" id="KW-0812">Transmembrane</keyword>
<dbReference type="AlphaFoldDB" id="A0AAE3AI48"/>
<dbReference type="Proteomes" id="UP001199319">
    <property type="component" value="Unassembled WGS sequence"/>
</dbReference>
<dbReference type="Pfam" id="PF19407">
    <property type="entry name" value="DUF5979"/>
    <property type="match status" value="1"/>
</dbReference>
<dbReference type="Gene3D" id="2.60.40.1140">
    <property type="entry name" value="Collagen-binding surface protein Cna, B-type domain"/>
    <property type="match status" value="1"/>
</dbReference>
<reference evidence="3" key="1">
    <citation type="submission" date="2021-10" db="EMBL/GenBank/DDBJ databases">
        <title>Anaerobic single-cell dispensing facilitates the cultivation of human gut bacteria.</title>
        <authorList>
            <person name="Afrizal A."/>
        </authorList>
    </citation>
    <scope>NUCLEOTIDE SEQUENCE</scope>
    <source>
        <strain evidence="3">CLA-AA-H272</strain>
    </source>
</reference>
<evidence type="ECO:0000259" key="2">
    <source>
        <dbReference type="Pfam" id="PF19407"/>
    </source>
</evidence>
<accession>A0AAE3AI48</accession>
<protein>
    <submittedName>
        <fullName evidence="3">DUF5979 domain-containing protein</fullName>
    </submittedName>
</protein>
<dbReference type="EMBL" id="JAJEPW010000098">
    <property type="protein sequence ID" value="MCC2131052.1"/>
    <property type="molecule type" value="Genomic_DNA"/>
</dbReference>
<evidence type="ECO:0000313" key="4">
    <source>
        <dbReference type="Proteomes" id="UP001199319"/>
    </source>
</evidence>
<feature type="transmembrane region" description="Helical" evidence="1">
    <location>
        <begin position="263"/>
        <end position="282"/>
    </location>
</feature>
<keyword evidence="1" id="KW-1133">Transmembrane helix</keyword>
<dbReference type="RefSeq" id="WP_302930170.1">
    <property type="nucleotide sequence ID" value="NZ_JAJEPW010000098.1"/>
</dbReference>
<evidence type="ECO:0000313" key="3">
    <source>
        <dbReference type="EMBL" id="MCC2131052.1"/>
    </source>
</evidence>
<keyword evidence="4" id="KW-1185">Reference proteome</keyword>
<evidence type="ECO:0000256" key="1">
    <source>
        <dbReference type="SAM" id="Phobius"/>
    </source>
</evidence>
<sequence>MLYNNENYIGNHIDNVWFSQQIPPASSEAPNFTLTKHVVGLTEDDLQLLSGKLTFTVQKSADGSFTDPETVMTYTATNLGSWTPNGDGSWTLSARISMKDQAPGYYYRIEESYAELHGFKLTATDTNDAVQLQSTTVAAFTFTNTYADTGRALKLTKIVNAPDTTGSFTFTVSYTDAGGNLQKSVILKNDESTTITGIPRGASVTVTETTTDGYTVIMKDPSTGTVLAGSSSYTFTMNDDTAVDIYNTSTVALPETGGIGRGIFLYAGIALMLTAVITGCLLRRKYGKEGD</sequence>
<feature type="domain" description="DUF5979" evidence="2">
    <location>
        <begin position="154"/>
        <end position="247"/>
    </location>
</feature>
<name>A0AAE3AI48_9FIRM</name>
<dbReference type="InterPro" id="IPR046022">
    <property type="entry name" value="DUF5979"/>
</dbReference>
<comment type="caution">
    <text evidence="3">The sequence shown here is derived from an EMBL/GenBank/DDBJ whole genome shotgun (WGS) entry which is preliminary data.</text>
</comment>
<proteinExistence type="predicted"/>
<keyword evidence="1" id="KW-0472">Membrane</keyword>
<organism evidence="3 4">
    <name type="scientific">Brotocaccenecus cirricatena</name>
    <dbReference type="NCBI Taxonomy" id="3064195"/>
    <lineage>
        <taxon>Bacteria</taxon>
        <taxon>Bacillati</taxon>
        <taxon>Bacillota</taxon>
        <taxon>Clostridia</taxon>
        <taxon>Eubacteriales</taxon>
        <taxon>Oscillospiraceae</taxon>
        <taxon>Brotocaccenecus</taxon>
    </lineage>
</organism>
<gene>
    <name evidence="3" type="ORF">LKD37_16380</name>
</gene>